<dbReference type="KEGG" id="osg:BST96_08490"/>
<evidence type="ECO:0000256" key="9">
    <source>
        <dbReference type="ARBA" id="ARBA00023244"/>
    </source>
</evidence>
<sequence length="407" mass="45280">MKRFFIASLIVLILSVALVAAIELDPGYILISYHTYTLETSVWVGIGLFVLLFSVVYGFFSMLRRLISGTGALGDWFSGRGYRRSQQQTTKGLIAFIEGNWQSSRRILARAAAKSETPLLNYLVAARASHALDDSQQVKEFLKKAEESTSGAGIAVGLTQAELQLSSGRLEQSLATLTRVRRNAGKHPHVLSLLAQAYQGLNDWQEVLVLLPELKKYKVLSPEALDQLEITACKESIVDAAKSRSDALEGLHQLWQGFSNASKSNSDLVACYAENIMALGGMQEAEKLIRNRLKKDWNKTLVSLYGKVASDDPGRQLIVAENWLKERNNDAALFLCLGRLSLRNSLWGKAREYFERSLQFEDSGEVCAEMGRLLAHLGEHEQSSEYFHRGLLLATDGLVDLPMPDKR</sequence>
<keyword evidence="4" id="KW-1003">Cell membrane</keyword>
<accession>A0A1X9NAS5</accession>
<evidence type="ECO:0000256" key="10">
    <source>
        <dbReference type="SAM" id="Phobius"/>
    </source>
</evidence>
<reference evidence="12 13" key="1">
    <citation type="submission" date="2016-11" db="EMBL/GenBank/DDBJ databases">
        <title>Trade-off between light-utilization and light-protection in marine flavobacteria.</title>
        <authorList>
            <person name="Kumagai Y."/>
        </authorList>
    </citation>
    <scope>NUCLEOTIDE SEQUENCE [LARGE SCALE GENOMIC DNA]</scope>
    <source>
        <strain evidence="12 13">NBRC 107125</strain>
    </source>
</reference>
<gene>
    <name evidence="12" type="ORF">BST96_08490</name>
</gene>
<dbReference type="STRING" id="716816.BST96_08490"/>
<comment type="pathway">
    <text evidence="3">Porphyrin-containing compound metabolism; protoheme biosynthesis.</text>
</comment>
<dbReference type="InterPro" id="IPR010817">
    <property type="entry name" value="HemY_N"/>
</dbReference>
<keyword evidence="9" id="KW-0627">Porphyrin biosynthesis</keyword>
<evidence type="ECO:0000256" key="6">
    <source>
        <dbReference type="ARBA" id="ARBA00022692"/>
    </source>
</evidence>
<evidence type="ECO:0000256" key="7">
    <source>
        <dbReference type="ARBA" id="ARBA00022989"/>
    </source>
</evidence>
<name>A0A1X9NAS5_9GAMM</name>
<dbReference type="GO" id="GO:0005886">
    <property type="term" value="C:plasma membrane"/>
    <property type="evidence" value="ECO:0007669"/>
    <property type="project" value="UniProtKB-SubCell"/>
</dbReference>
<evidence type="ECO:0000256" key="2">
    <source>
        <dbReference type="ARBA" id="ARBA00004429"/>
    </source>
</evidence>
<dbReference type="NCBIfam" id="TIGR00540">
    <property type="entry name" value="TPR_hemY_coli"/>
    <property type="match status" value="1"/>
</dbReference>
<dbReference type="UniPathway" id="UPA00252"/>
<dbReference type="Proteomes" id="UP000193450">
    <property type="component" value="Chromosome"/>
</dbReference>
<dbReference type="Gene3D" id="1.25.40.10">
    <property type="entry name" value="Tetratricopeptide repeat domain"/>
    <property type="match status" value="2"/>
</dbReference>
<proteinExistence type="predicted"/>
<protein>
    <recommendedName>
        <fullName evidence="11">HemY N-terminal domain-containing protein</fullName>
    </recommendedName>
</protein>
<keyword evidence="7 10" id="KW-1133">Transmembrane helix</keyword>
<evidence type="ECO:0000256" key="5">
    <source>
        <dbReference type="ARBA" id="ARBA00022519"/>
    </source>
</evidence>
<dbReference type="RefSeq" id="WP_085758288.1">
    <property type="nucleotide sequence ID" value="NZ_CP019343.1"/>
</dbReference>
<evidence type="ECO:0000313" key="12">
    <source>
        <dbReference type="EMBL" id="ARN74154.1"/>
    </source>
</evidence>
<dbReference type="OrthoDB" id="7053339at2"/>
<keyword evidence="13" id="KW-1185">Reference proteome</keyword>
<evidence type="ECO:0000259" key="11">
    <source>
        <dbReference type="Pfam" id="PF07219"/>
    </source>
</evidence>
<dbReference type="GO" id="GO:0042168">
    <property type="term" value="P:heme metabolic process"/>
    <property type="evidence" value="ECO:0007669"/>
    <property type="project" value="InterPro"/>
</dbReference>
<keyword evidence="8 10" id="KW-0472">Membrane</keyword>
<comment type="subcellular location">
    <subcellularLocation>
        <location evidence="2">Cell inner membrane</location>
        <topology evidence="2">Multi-pass membrane protein</topology>
    </subcellularLocation>
</comment>
<dbReference type="AlphaFoldDB" id="A0A1X9NAS5"/>
<evidence type="ECO:0000313" key="13">
    <source>
        <dbReference type="Proteomes" id="UP000193450"/>
    </source>
</evidence>
<dbReference type="InterPro" id="IPR011990">
    <property type="entry name" value="TPR-like_helical_dom_sf"/>
</dbReference>
<dbReference type="EMBL" id="CP019343">
    <property type="protein sequence ID" value="ARN74154.1"/>
    <property type="molecule type" value="Genomic_DNA"/>
</dbReference>
<feature type="domain" description="HemY N-terminal" evidence="11">
    <location>
        <begin position="27"/>
        <end position="131"/>
    </location>
</feature>
<dbReference type="InterPro" id="IPR005254">
    <property type="entry name" value="Heme_biosyn_assoc_TPR_pro"/>
</dbReference>
<keyword evidence="5" id="KW-0997">Cell inner membrane</keyword>
<evidence type="ECO:0000256" key="8">
    <source>
        <dbReference type="ARBA" id="ARBA00023136"/>
    </source>
</evidence>
<evidence type="ECO:0000256" key="1">
    <source>
        <dbReference type="ARBA" id="ARBA00002962"/>
    </source>
</evidence>
<dbReference type="Pfam" id="PF07219">
    <property type="entry name" value="HemY_N"/>
    <property type="match status" value="1"/>
</dbReference>
<evidence type="ECO:0000256" key="3">
    <source>
        <dbReference type="ARBA" id="ARBA00004744"/>
    </source>
</evidence>
<evidence type="ECO:0000256" key="4">
    <source>
        <dbReference type="ARBA" id="ARBA00022475"/>
    </source>
</evidence>
<dbReference type="SUPFAM" id="SSF48452">
    <property type="entry name" value="TPR-like"/>
    <property type="match status" value="2"/>
</dbReference>
<dbReference type="GO" id="GO:0006779">
    <property type="term" value="P:porphyrin-containing compound biosynthetic process"/>
    <property type="evidence" value="ECO:0007669"/>
    <property type="project" value="UniProtKB-KW"/>
</dbReference>
<keyword evidence="6 10" id="KW-0812">Transmembrane</keyword>
<feature type="transmembrane region" description="Helical" evidence="10">
    <location>
        <begin position="40"/>
        <end position="60"/>
    </location>
</feature>
<organism evidence="12 13">
    <name type="scientific">Oceanicoccus sagamiensis</name>
    <dbReference type="NCBI Taxonomy" id="716816"/>
    <lineage>
        <taxon>Bacteria</taxon>
        <taxon>Pseudomonadati</taxon>
        <taxon>Pseudomonadota</taxon>
        <taxon>Gammaproteobacteria</taxon>
        <taxon>Cellvibrionales</taxon>
        <taxon>Spongiibacteraceae</taxon>
        <taxon>Oceanicoccus</taxon>
    </lineage>
</organism>
<comment type="function">
    <text evidence="1">Involved in a late step of protoheme IX synthesis.</text>
</comment>